<gene>
    <name evidence="2" type="ORF">OXPF_01520</name>
</gene>
<comment type="caution">
    <text evidence="2">The sequence shown here is derived from an EMBL/GenBank/DDBJ whole genome shotgun (WGS) entry which is preliminary data.</text>
</comment>
<name>A0A0P8YGQ5_9CLOT</name>
<protein>
    <recommendedName>
        <fullName evidence="4">Chlor_Arch_YYY domain protein</fullName>
    </recommendedName>
</protein>
<organism evidence="2 3">
    <name type="scientific">Oxobacter pfennigii</name>
    <dbReference type="NCBI Taxonomy" id="36849"/>
    <lineage>
        <taxon>Bacteria</taxon>
        <taxon>Bacillati</taxon>
        <taxon>Bacillota</taxon>
        <taxon>Clostridia</taxon>
        <taxon>Eubacteriales</taxon>
        <taxon>Clostridiaceae</taxon>
        <taxon>Oxobacter</taxon>
    </lineage>
</organism>
<keyword evidence="3" id="KW-1185">Reference proteome</keyword>
<keyword evidence="1" id="KW-1133">Transmembrane helix</keyword>
<feature type="transmembrane region" description="Helical" evidence="1">
    <location>
        <begin position="451"/>
        <end position="475"/>
    </location>
</feature>
<feature type="transmembrane region" description="Helical" evidence="1">
    <location>
        <begin position="12"/>
        <end position="30"/>
    </location>
</feature>
<evidence type="ECO:0000313" key="2">
    <source>
        <dbReference type="EMBL" id="KPU46233.1"/>
    </source>
</evidence>
<reference evidence="2 3" key="1">
    <citation type="submission" date="2015-09" db="EMBL/GenBank/DDBJ databases">
        <title>Genome sequence of Oxobacter pfennigii DSM 3222.</title>
        <authorList>
            <person name="Poehlein A."/>
            <person name="Bengelsdorf F.R."/>
            <person name="Schiel-Bengelsdorf B."/>
            <person name="Duerre P."/>
            <person name="Daniel R."/>
        </authorList>
    </citation>
    <scope>NUCLEOTIDE SEQUENCE [LARGE SCALE GENOMIC DNA]</scope>
    <source>
        <strain evidence="2 3">DSM 3222</strain>
    </source>
</reference>
<dbReference type="OrthoDB" id="134460at2"/>
<feature type="transmembrane region" description="Helical" evidence="1">
    <location>
        <begin position="217"/>
        <end position="243"/>
    </location>
</feature>
<dbReference type="PANTHER" id="PTHR10790">
    <property type="entry name" value="TPR-DOMAIN CONTAINING PROTEIN"/>
    <property type="match status" value="1"/>
</dbReference>
<feature type="transmembrane region" description="Helical" evidence="1">
    <location>
        <begin position="183"/>
        <end position="205"/>
    </location>
</feature>
<dbReference type="RefSeq" id="WP_054873309.1">
    <property type="nucleotide sequence ID" value="NZ_LKET01000012.1"/>
</dbReference>
<feature type="transmembrane region" description="Helical" evidence="1">
    <location>
        <begin position="102"/>
        <end position="122"/>
    </location>
</feature>
<feature type="transmembrane region" description="Helical" evidence="1">
    <location>
        <begin position="299"/>
        <end position="319"/>
    </location>
</feature>
<dbReference type="Proteomes" id="UP000050326">
    <property type="component" value="Unassembled WGS sequence"/>
</dbReference>
<feature type="transmembrane region" description="Helical" evidence="1">
    <location>
        <begin position="63"/>
        <end position="82"/>
    </location>
</feature>
<dbReference type="STRING" id="36849.OXPF_01520"/>
<dbReference type="EMBL" id="LKET01000012">
    <property type="protein sequence ID" value="KPU46233.1"/>
    <property type="molecule type" value="Genomic_DNA"/>
</dbReference>
<keyword evidence="1" id="KW-0812">Transmembrane</keyword>
<dbReference type="Pfam" id="PF10060">
    <property type="entry name" value="DUF2298"/>
    <property type="match status" value="2"/>
</dbReference>
<proteinExistence type="predicted"/>
<dbReference type="NCBIfam" id="TIGR03662">
    <property type="entry name" value="Chlor_Arch_YYY"/>
    <property type="match status" value="1"/>
</dbReference>
<dbReference type="InterPro" id="IPR018746">
    <property type="entry name" value="DUF2298"/>
</dbReference>
<dbReference type="PATRIC" id="fig|36849.3.peg.168"/>
<feature type="transmembrane region" description="Helical" evidence="1">
    <location>
        <begin position="495"/>
        <end position="515"/>
    </location>
</feature>
<evidence type="ECO:0000313" key="3">
    <source>
        <dbReference type="Proteomes" id="UP000050326"/>
    </source>
</evidence>
<accession>A0A0P8YGQ5</accession>
<feature type="transmembrane region" description="Helical" evidence="1">
    <location>
        <begin position="325"/>
        <end position="354"/>
    </location>
</feature>
<feature type="transmembrane region" description="Helical" evidence="1">
    <location>
        <begin position="408"/>
        <end position="431"/>
    </location>
</feature>
<dbReference type="PANTHER" id="PTHR10790:SF51">
    <property type="entry name" value="TETRATRICOPEPTIDE REPEAT PROTEIN"/>
    <property type="match status" value="1"/>
</dbReference>
<sequence length="703" mass="81329">MESDISIIIRWWFYLTVIGIIFLPLTRTVFSKFFDKGYIFSKAIGILLSSYVLWILSSLRLVPFFRISIFSVLILFALFILVYKKGYRYLISIYNENRKIIIWEEIGFLVFLLIWCYVRGLHPDIYGLEKFMDYGFVNSILKTEFMPPVDMWLSGKSINYYYYGHYICAFLVKLIDVESSTGYNIMLAMIFSFTFMMTFSIASNVLFLLKKENMKRIIAAGIISSMLVTFGGTFHTFIFATALPLAKEANLYKGEVDRYFYADSTRYIGYNPETNDKTIHEFPFYSFVVSDLHGHVSDIPYVLTMLMFILAYIIGSIPINKFKYIAGLMLGLFYMTNAWDLPIYITVTLFAFIYRESMDKGLNKKTILNVLKNVLYIFLLSRLVMIPYTLNFVNMTGGVGLVQARTPLYQLLILWGYQLLLTVFFKIFLLVSNKGKEQHGAGERRNKFKDFFLNTHQSDIFISILLISAFGLVIIPEIVYVRDIYGVEYHRANTMFKLVYQSFIMLGIAGGYIAVRTHSAVKKKSLKIIYTIILAIVLLLPMQFPYYAVKGYYTSVKPSNYKGLYGLDFLRRLHADDYEAVKWLNENVKGQPVILEANGDGYTDYERISMSTGLPTVLGWFGHEWLWRGGPDIPNERSEDISSIYEGDSHSETKKLLQKYQVKYIILGSLERNKFKNIKEDKIMNMGTVAFNSGLTKIIEITP</sequence>
<evidence type="ECO:0008006" key="4">
    <source>
        <dbReference type="Google" id="ProtNLM"/>
    </source>
</evidence>
<dbReference type="AlphaFoldDB" id="A0A0P8YGQ5"/>
<feature type="transmembrane region" description="Helical" evidence="1">
    <location>
        <begin position="527"/>
        <end position="548"/>
    </location>
</feature>
<feature type="transmembrane region" description="Helical" evidence="1">
    <location>
        <begin position="366"/>
        <end position="388"/>
    </location>
</feature>
<evidence type="ECO:0000256" key="1">
    <source>
        <dbReference type="SAM" id="Phobius"/>
    </source>
</evidence>
<keyword evidence="1" id="KW-0472">Membrane</keyword>